<keyword evidence="5 13" id="KW-0812">Transmembrane</keyword>
<name>A0A2R3QVB6_ECTME</name>
<keyword evidence="9 13" id="KW-0472">Membrane</keyword>
<evidence type="ECO:0000256" key="7">
    <source>
        <dbReference type="ARBA" id="ARBA00022989"/>
    </source>
</evidence>
<dbReference type="STRING" id="1001585.MDS_2539"/>
<evidence type="ECO:0000256" key="8">
    <source>
        <dbReference type="ARBA" id="ARBA00022990"/>
    </source>
</evidence>
<comment type="subunit">
    <text evidence="10">Homotrimer; The trimer binds only one molecule of glutathione.</text>
</comment>
<dbReference type="Proteomes" id="UP000238327">
    <property type="component" value="Chromosome"/>
</dbReference>
<evidence type="ECO:0000313" key="14">
    <source>
        <dbReference type="EMBL" id="AVO55632.1"/>
    </source>
</evidence>
<keyword evidence="4" id="KW-0808">Transferase</keyword>
<evidence type="ECO:0000256" key="9">
    <source>
        <dbReference type="ARBA" id="ARBA00023136"/>
    </source>
</evidence>
<dbReference type="PANTHER" id="PTHR10689">
    <property type="entry name" value="MICROSOMAL GLUTATHIONE S-TRANSFERASE 1"/>
    <property type="match status" value="1"/>
</dbReference>
<dbReference type="Pfam" id="PF01124">
    <property type="entry name" value="MAPEG"/>
    <property type="match status" value="1"/>
</dbReference>
<dbReference type="RefSeq" id="WP_106741296.1">
    <property type="nucleotide sequence ID" value="NZ_CP027657.1"/>
</dbReference>
<dbReference type="PANTHER" id="PTHR10689:SF6">
    <property type="entry name" value="MICROSOMAL GLUTATHIONE S-TRANSFERASE 1"/>
    <property type="match status" value="1"/>
</dbReference>
<dbReference type="OrthoDB" id="6365081at2"/>
<proteinExistence type="predicted"/>
<dbReference type="InterPro" id="IPR023352">
    <property type="entry name" value="MAPEG-like_dom_sf"/>
</dbReference>
<gene>
    <name evidence="14" type="ORF">C7A17_23720</name>
</gene>
<keyword evidence="6" id="KW-0256">Endoplasmic reticulum</keyword>
<sequence length="140" mass="15625">MSDLLQLYSLCVLALFLKMLAISCYQGYFRLRYRAFANLEDAAFFGREVHAQDMPQVQRAAKAWTNDLENIPLFFMLGALAVVLQAPIETTSAVFVTFTGARIAHTLMYLGGWQPWRTLAYFVALASLLVLAALIGIALL</sequence>
<protein>
    <recommendedName>
        <fullName evidence="11">Microsomal glutathione S-transferase 1</fullName>
        <ecNumber evidence="3">2.5.1.18</ecNumber>
    </recommendedName>
</protein>
<evidence type="ECO:0000256" key="11">
    <source>
        <dbReference type="ARBA" id="ARBA00039397"/>
    </source>
</evidence>
<keyword evidence="8" id="KW-0007">Acetylation</keyword>
<feature type="transmembrane region" description="Helical" evidence="13">
    <location>
        <begin position="6"/>
        <end position="25"/>
    </location>
</feature>
<keyword evidence="7 13" id="KW-1133">Transmembrane helix</keyword>
<comment type="catalytic activity">
    <reaction evidence="12">
        <text>RX + glutathione = an S-substituted glutathione + a halide anion + H(+)</text>
        <dbReference type="Rhea" id="RHEA:16437"/>
        <dbReference type="ChEBI" id="CHEBI:15378"/>
        <dbReference type="ChEBI" id="CHEBI:16042"/>
        <dbReference type="ChEBI" id="CHEBI:17792"/>
        <dbReference type="ChEBI" id="CHEBI:57925"/>
        <dbReference type="ChEBI" id="CHEBI:90779"/>
        <dbReference type="EC" id="2.5.1.18"/>
    </reaction>
    <physiologicalReaction direction="left-to-right" evidence="12">
        <dbReference type="Rhea" id="RHEA:16438"/>
    </physiologicalReaction>
</comment>
<feature type="transmembrane region" description="Helical" evidence="13">
    <location>
        <begin position="71"/>
        <end position="88"/>
    </location>
</feature>
<dbReference type="EMBL" id="CP027657">
    <property type="protein sequence ID" value="AVO55632.1"/>
    <property type="molecule type" value="Genomic_DNA"/>
</dbReference>
<organism evidence="14 15">
    <name type="scientific">Ectopseudomonas mendocina</name>
    <name type="common">Pseudomonas mendocina</name>
    <dbReference type="NCBI Taxonomy" id="300"/>
    <lineage>
        <taxon>Bacteria</taxon>
        <taxon>Pseudomonadati</taxon>
        <taxon>Pseudomonadota</taxon>
        <taxon>Gammaproteobacteria</taxon>
        <taxon>Pseudomonadales</taxon>
        <taxon>Pseudomonadaceae</taxon>
        <taxon>Ectopseudomonas</taxon>
    </lineage>
</organism>
<dbReference type="Gene3D" id="1.20.120.550">
    <property type="entry name" value="Membrane associated eicosanoid/glutathione metabolism-like domain"/>
    <property type="match status" value="1"/>
</dbReference>
<dbReference type="GO" id="GO:0004364">
    <property type="term" value="F:glutathione transferase activity"/>
    <property type="evidence" value="ECO:0007669"/>
    <property type="project" value="UniProtKB-EC"/>
</dbReference>
<evidence type="ECO:0000256" key="1">
    <source>
        <dbReference type="ARBA" id="ARBA00003701"/>
    </source>
</evidence>
<evidence type="ECO:0000256" key="12">
    <source>
        <dbReference type="ARBA" id="ARBA00049385"/>
    </source>
</evidence>
<evidence type="ECO:0000256" key="6">
    <source>
        <dbReference type="ARBA" id="ARBA00022824"/>
    </source>
</evidence>
<comment type="function">
    <text evidence="1">Conjugation of reduced glutathione to a wide number of exogenous and endogenous hydrophobic electrophiles.</text>
</comment>
<reference evidence="14 15" key="1">
    <citation type="submission" date="2018-03" db="EMBL/GenBank/DDBJ databases">
        <title>Complete genome sequence and methylome analysis of Pseudomonas mendocina NEB 698.</title>
        <authorList>
            <person name="Morgan R.D."/>
        </authorList>
    </citation>
    <scope>NUCLEOTIDE SEQUENCE [LARGE SCALE GENOMIC DNA]</scope>
    <source>
        <strain evidence="14 15">NEB698</strain>
    </source>
</reference>
<evidence type="ECO:0000256" key="13">
    <source>
        <dbReference type="SAM" id="Phobius"/>
    </source>
</evidence>
<dbReference type="SUPFAM" id="SSF161084">
    <property type="entry name" value="MAPEG domain-like"/>
    <property type="match status" value="1"/>
</dbReference>
<dbReference type="EC" id="2.5.1.18" evidence="3"/>
<evidence type="ECO:0000256" key="5">
    <source>
        <dbReference type="ARBA" id="ARBA00022692"/>
    </source>
</evidence>
<dbReference type="InterPro" id="IPR040162">
    <property type="entry name" value="MGST1-like"/>
</dbReference>
<evidence type="ECO:0000313" key="15">
    <source>
        <dbReference type="Proteomes" id="UP000238327"/>
    </source>
</evidence>
<accession>A0A2R3QVB6</accession>
<evidence type="ECO:0000256" key="2">
    <source>
        <dbReference type="ARBA" id="ARBA00004477"/>
    </source>
</evidence>
<evidence type="ECO:0000256" key="3">
    <source>
        <dbReference type="ARBA" id="ARBA00012452"/>
    </source>
</evidence>
<dbReference type="GO" id="GO:0016020">
    <property type="term" value="C:membrane"/>
    <property type="evidence" value="ECO:0007669"/>
    <property type="project" value="InterPro"/>
</dbReference>
<feature type="transmembrane region" description="Helical" evidence="13">
    <location>
        <begin position="119"/>
        <end position="139"/>
    </location>
</feature>
<comment type="subcellular location">
    <subcellularLocation>
        <location evidence="2">Endoplasmic reticulum membrane</location>
        <topology evidence="2">Multi-pass membrane protein</topology>
    </subcellularLocation>
</comment>
<evidence type="ECO:0000256" key="10">
    <source>
        <dbReference type="ARBA" id="ARBA00038540"/>
    </source>
</evidence>
<dbReference type="InterPro" id="IPR001129">
    <property type="entry name" value="Membr-assoc_MAPEG"/>
</dbReference>
<evidence type="ECO:0000256" key="4">
    <source>
        <dbReference type="ARBA" id="ARBA00022679"/>
    </source>
</evidence>
<dbReference type="AlphaFoldDB" id="A0A2R3QVB6"/>